<keyword evidence="2" id="KW-0433">Leucine-rich repeat</keyword>
<protein>
    <recommendedName>
        <fullName evidence="9">Leucine-rich repeat-containing protein 46</fullName>
    </recommendedName>
</protein>
<evidence type="ECO:0000313" key="8">
    <source>
        <dbReference type="Proteomes" id="UP001374579"/>
    </source>
</evidence>
<proteinExistence type="predicted"/>
<organism evidence="7 8">
    <name type="scientific">Littorina saxatilis</name>
    <dbReference type="NCBI Taxonomy" id="31220"/>
    <lineage>
        <taxon>Eukaryota</taxon>
        <taxon>Metazoa</taxon>
        <taxon>Spiralia</taxon>
        <taxon>Lophotrochozoa</taxon>
        <taxon>Mollusca</taxon>
        <taxon>Gastropoda</taxon>
        <taxon>Caenogastropoda</taxon>
        <taxon>Littorinimorpha</taxon>
        <taxon>Littorinoidea</taxon>
        <taxon>Littorinidae</taxon>
        <taxon>Littorina</taxon>
    </lineage>
</organism>
<dbReference type="EMBL" id="JBAMIC010000003">
    <property type="protein sequence ID" value="KAK7110392.1"/>
    <property type="molecule type" value="Genomic_DNA"/>
</dbReference>
<accession>A0AAN9BRH2</accession>
<dbReference type="PANTHER" id="PTHR45973:SF9">
    <property type="entry name" value="LEUCINE-RICH REPEAT-CONTAINING PROTEIN 46"/>
    <property type="match status" value="1"/>
</dbReference>
<evidence type="ECO:0000256" key="6">
    <source>
        <dbReference type="SAM" id="MobiDB-lite"/>
    </source>
</evidence>
<dbReference type="SUPFAM" id="SSF52058">
    <property type="entry name" value="L domain-like"/>
    <property type="match status" value="1"/>
</dbReference>
<dbReference type="InterPro" id="IPR001611">
    <property type="entry name" value="Leu-rich_rpt"/>
</dbReference>
<dbReference type="InterPro" id="IPR050576">
    <property type="entry name" value="Cilia_flagella_integrity"/>
</dbReference>
<evidence type="ECO:0000256" key="3">
    <source>
        <dbReference type="ARBA" id="ARBA00022737"/>
    </source>
</evidence>
<feature type="compositionally biased region" description="Acidic residues" evidence="6">
    <location>
        <begin position="193"/>
        <end position="208"/>
    </location>
</feature>
<keyword evidence="3" id="KW-0677">Repeat</keyword>
<evidence type="ECO:0000256" key="1">
    <source>
        <dbReference type="ARBA" id="ARBA00004138"/>
    </source>
</evidence>
<keyword evidence="8" id="KW-1185">Reference proteome</keyword>
<feature type="region of interest" description="Disordered" evidence="6">
    <location>
        <begin position="185"/>
        <end position="210"/>
    </location>
</feature>
<reference evidence="7 8" key="1">
    <citation type="submission" date="2024-02" db="EMBL/GenBank/DDBJ databases">
        <title>Chromosome-scale genome assembly of the rough periwinkle Littorina saxatilis.</title>
        <authorList>
            <person name="De Jode A."/>
            <person name="Faria R."/>
            <person name="Formenti G."/>
            <person name="Sims Y."/>
            <person name="Smith T.P."/>
            <person name="Tracey A."/>
            <person name="Wood J.M.D."/>
            <person name="Zagrodzka Z.B."/>
            <person name="Johannesson K."/>
            <person name="Butlin R.K."/>
            <person name="Leder E.H."/>
        </authorList>
    </citation>
    <scope>NUCLEOTIDE SEQUENCE [LARGE SCALE GENOMIC DNA]</scope>
    <source>
        <strain evidence="7">Snail1</strain>
        <tissue evidence="7">Muscle</tissue>
    </source>
</reference>
<name>A0AAN9BRH2_9CAEN</name>
<dbReference type="Gene3D" id="3.80.10.10">
    <property type="entry name" value="Ribonuclease Inhibitor"/>
    <property type="match status" value="1"/>
</dbReference>
<evidence type="ECO:0008006" key="9">
    <source>
        <dbReference type="Google" id="ProtNLM"/>
    </source>
</evidence>
<sequence>MDKLPDDGDIETSPENVPEVRPVRLSLHLIVKRHLPKEAESWSQEQVIEGLNEISHLRLDRENIGQIDSLELLGSKVTNIYLQQNRITWIQNLECLPNLQFLMLAGNRIKTVENLKHLSRLLFLDLSDNAIEDFDIDEFPQSLIILNLHGNPCCDKPDYRGRIVQDLASLKQLDGEEVSRLEKHEVGFHISSEEEGDDDNISDNDESDERLTGVGTGLFAEAAEPTAPFTGYRSRLPDIEVRIQDLSNEMLLRSQNRLEESLQVHRCREIEMDNIRIKNKTPKQEQKAPT</sequence>
<evidence type="ECO:0000256" key="4">
    <source>
        <dbReference type="ARBA" id="ARBA00023069"/>
    </source>
</evidence>
<dbReference type="PROSITE" id="PS51450">
    <property type="entry name" value="LRR"/>
    <property type="match status" value="1"/>
</dbReference>
<comment type="caution">
    <text evidence="7">The sequence shown here is derived from an EMBL/GenBank/DDBJ whole genome shotgun (WGS) entry which is preliminary data.</text>
</comment>
<dbReference type="SMART" id="SM00365">
    <property type="entry name" value="LRR_SD22"/>
    <property type="match status" value="3"/>
</dbReference>
<keyword evidence="4" id="KW-0969">Cilium</keyword>
<gene>
    <name evidence="7" type="ORF">V1264_014275</name>
</gene>
<dbReference type="AlphaFoldDB" id="A0AAN9BRH2"/>
<keyword evidence="5" id="KW-0966">Cell projection</keyword>
<dbReference type="InterPro" id="IPR032675">
    <property type="entry name" value="LRR_dom_sf"/>
</dbReference>
<evidence type="ECO:0000313" key="7">
    <source>
        <dbReference type="EMBL" id="KAK7110392.1"/>
    </source>
</evidence>
<dbReference type="Proteomes" id="UP001374579">
    <property type="component" value="Unassembled WGS sequence"/>
</dbReference>
<evidence type="ECO:0000256" key="5">
    <source>
        <dbReference type="ARBA" id="ARBA00023273"/>
    </source>
</evidence>
<dbReference type="PANTHER" id="PTHR45973">
    <property type="entry name" value="PROTEIN PHOSPHATASE 1 REGULATORY SUBUNIT SDS22-RELATED"/>
    <property type="match status" value="1"/>
</dbReference>
<evidence type="ECO:0000256" key="2">
    <source>
        <dbReference type="ARBA" id="ARBA00022614"/>
    </source>
</evidence>
<comment type="subcellular location">
    <subcellularLocation>
        <location evidence="1">Cell projection</location>
        <location evidence="1">Cilium</location>
    </subcellularLocation>
</comment>